<proteinExistence type="predicted"/>
<reference evidence="2" key="1">
    <citation type="journal article" date="2023" name="Front. Plant Sci.">
        <title>Chromosomal-level genome assembly of Melastoma candidum provides insights into trichome evolution.</title>
        <authorList>
            <person name="Zhong Y."/>
            <person name="Wu W."/>
            <person name="Sun C."/>
            <person name="Zou P."/>
            <person name="Liu Y."/>
            <person name="Dai S."/>
            <person name="Zhou R."/>
        </authorList>
    </citation>
    <scope>NUCLEOTIDE SEQUENCE [LARGE SCALE GENOMIC DNA]</scope>
</reference>
<sequence length="133" mass="14726">MYRGLLQLKDVDCLSSTNAIQNGLMPVVVTTPPQSAPNSRPASPYSRQPSPPRSLKPIFSRGMIASLSKSNVSLNQEIKKLQNQLKSLRNNYEIQEVKIKKLTKESKDTSSRTAQQSARCGEARHIVDSISIC</sequence>
<keyword evidence="2" id="KW-1185">Reference proteome</keyword>
<dbReference type="Proteomes" id="UP001057402">
    <property type="component" value="Chromosome 5"/>
</dbReference>
<accession>A0ACB9R124</accession>
<evidence type="ECO:0000313" key="2">
    <source>
        <dbReference type="Proteomes" id="UP001057402"/>
    </source>
</evidence>
<protein>
    <submittedName>
        <fullName evidence="1">Uncharacterized protein</fullName>
    </submittedName>
</protein>
<name>A0ACB9R124_9MYRT</name>
<evidence type="ECO:0000313" key="1">
    <source>
        <dbReference type="EMBL" id="KAI4369697.1"/>
    </source>
</evidence>
<organism evidence="1 2">
    <name type="scientific">Melastoma candidum</name>
    <dbReference type="NCBI Taxonomy" id="119954"/>
    <lineage>
        <taxon>Eukaryota</taxon>
        <taxon>Viridiplantae</taxon>
        <taxon>Streptophyta</taxon>
        <taxon>Embryophyta</taxon>
        <taxon>Tracheophyta</taxon>
        <taxon>Spermatophyta</taxon>
        <taxon>Magnoliopsida</taxon>
        <taxon>eudicotyledons</taxon>
        <taxon>Gunneridae</taxon>
        <taxon>Pentapetalae</taxon>
        <taxon>rosids</taxon>
        <taxon>malvids</taxon>
        <taxon>Myrtales</taxon>
        <taxon>Melastomataceae</taxon>
        <taxon>Melastomatoideae</taxon>
        <taxon>Melastomateae</taxon>
        <taxon>Melastoma</taxon>
    </lineage>
</organism>
<gene>
    <name evidence="1" type="ORF">MLD38_018111</name>
</gene>
<comment type="caution">
    <text evidence="1">The sequence shown here is derived from an EMBL/GenBank/DDBJ whole genome shotgun (WGS) entry which is preliminary data.</text>
</comment>
<dbReference type="EMBL" id="CM042884">
    <property type="protein sequence ID" value="KAI4369697.1"/>
    <property type="molecule type" value="Genomic_DNA"/>
</dbReference>